<keyword evidence="2" id="KW-1133">Transmembrane helix</keyword>
<feature type="transmembrane region" description="Helical" evidence="2">
    <location>
        <begin position="20"/>
        <end position="39"/>
    </location>
</feature>
<dbReference type="EMBL" id="HBHR01018001">
    <property type="protein sequence ID" value="CAD9869308.1"/>
    <property type="molecule type" value="Transcribed_RNA"/>
</dbReference>
<evidence type="ECO:0000256" key="1">
    <source>
        <dbReference type="SAM" id="MobiDB-lite"/>
    </source>
</evidence>
<sequence>MDRVLVTVGGRAVTPGGLAAFASAFVFAAFLLGVVTCIGRRLRRKLREQGHLEHSLGVSLPGLPGSSSRRHHMLSDDDNVNGLELPQNQPDAGLWQISSRP</sequence>
<keyword evidence="2" id="KW-0812">Transmembrane</keyword>
<feature type="compositionally biased region" description="Low complexity" evidence="1">
    <location>
        <begin position="56"/>
        <end position="67"/>
    </location>
</feature>
<protein>
    <submittedName>
        <fullName evidence="3">Uncharacterized protein</fullName>
    </submittedName>
</protein>
<proteinExistence type="predicted"/>
<keyword evidence="2" id="KW-0472">Membrane</keyword>
<accession>A0A7S2V4R7</accession>
<feature type="compositionally biased region" description="Polar residues" evidence="1">
    <location>
        <begin position="86"/>
        <end position="101"/>
    </location>
</feature>
<gene>
    <name evidence="3" type="ORF">FJAP1339_LOCUS9048</name>
</gene>
<organism evidence="3">
    <name type="scientific">Fibrocapsa japonica</name>
    <dbReference type="NCBI Taxonomy" id="94617"/>
    <lineage>
        <taxon>Eukaryota</taxon>
        <taxon>Sar</taxon>
        <taxon>Stramenopiles</taxon>
        <taxon>Ochrophyta</taxon>
        <taxon>Raphidophyceae</taxon>
        <taxon>Chattonellales</taxon>
        <taxon>Chattonellaceae</taxon>
        <taxon>Fibrocapsa</taxon>
    </lineage>
</organism>
<reference evidence="3" key="1">
    <citation type="submission" date="2021-01" db="EMBL/GenBank/DDBJ databases">
        <authorList>
            <person name="Corre E."/>
            <person name="Pelletier E."/>
            <person name="Niang G."/>
            <person name="Scheremetjew M."/>
            <person name="Finn R."/>
            <person name="Kale V."/>
            <person name="Holt S."/>
            <person name="Cochrane G."/>
            <person name="Meng A."/>
            <person name="Brown T."/>
            <person name="Cohen L."/>
        </authorList>
    </citation>
    <scope>NUCLEOTIDE SEQUENCE</scope>
    <source>
        <strain evidence="3">CCMP1661</strain>
    </source>
</reference>
<evidence type="ECO:0000313" key="3">
    <source>
        <dbReference type="EMBL" id="CAD9869308.1"/>
    </source>
</evidence>
<feature type="region of interest" description="Disordered" evidence="1">
    <location>
        <begin position="56"/>
        <end position="101"/>
    </location>
</feature>
<dbReference type="AlphaFoldDB" id="A0A7S2V4R7"/>
<name>A0A7S2V4R7_9STRA</name>
<evidence type="ECO:0000256" key="2">
    <source>
        <dbReference type="SAM" id="Phobius"/>
    </source>
</evidence>